<dbReference type="EMBL" id="SZQA01000035">
    <property type="protein sequence ID" value="TKK84335.1"/>
    <property type="molecule type" value="Genomic_DNA"/>
</dbReference>
<gene>
    <name evidence="2" type="ORF">FDA94_29785</name>
</gene>
<reference evidence="2 3" key="1">
    <citation type="submission" date="2019-04" db="EMBL/GenBank/DDBJ databases">
        <title>Herbidospora sp. NEAU-GS14.nov., a novel actinomycete isolated from soil.</title>
        <authorList>
            <person name="Han L."/>
        </authorList>
    </citation>
    <scope>NUCLEOTIDE SEQUENCE [LARGE SCALE GENOMIC DNA]</scope>
    <source>
        <strain evidence="2 3">NEAU-GS14</strain>
    </source>
</reference>
<evidence type="ECO:0000313" key="2">
    <source>
        <dbReference type="EMBL" id="TKK84335.1"/>
    </source>
</evidence>
<name>A0A4U3M618_9ACTN</name>
<feature type="region of interest" description="Disordered" evidence="1">
    <location>
        <begin position="1"/>
        <end position="34"/>
    </location>
</feature>
<evidence type="ECO:0000313" key="3">
    <source>
        <dbReference type="Proteomes" id="UP000308705"/>
    </source>
</evidence>
<accession>A0A4U3M618</accession>
<dbReference type="AlphaFoldDB" id="A0A4U3M618"/>
<comment type="caution">
    <text evidence="2">The sequence shown here is derived from an EMBL/GenBank/DDBJ whole genome shotgun (WGS) entry which is preliminary data.</text>
</comment>
<sequence length="104" mass="11931">MPGRHPVTSLKALDAATHGPHVSPPHPESGRVRWLSPTSRAVRVRVRRHTCECQPTLYELCQSGGLMFIRRTRRVNHPSTMETDWLPTRDAEQLWTRILTGEVR</sequence>
<proteinExistence type="predicted"/>
<keyword evidence="3" id="KW-1185">Reference proteome</keyword>
<dbReference type="Proteomes" id="UP000308705">
    <property type="component" value="Unassembled WGS sequence"/>
</dbReference>
<protein>
    <submittedName>
        <fullName evidence="2">Uncharacterized protein</fullName>
    </submittedName>
</protein>
<organism evidence="2 3">
    <name type="scientific">Herbidospora galbida</name>
    <dbReference type="NCBI Taxonomy" id="2575442"/>
    <lineage>
        <taxon>Bacteria</taxon>
        <taxon>Bacillati</taxon>
        <taxon>Actinomycetota</taxon>
        <taxon>Actinomycetes</taxon>
        <taxon>Streptosporangiales</taxon>
        <taxon>Streptosporangiaceae</taxon>
        <taxon>Herbidospora</taxon>
    </lineage>
</organism>
<evidence type="ECO:0000256" key="1">
    <source>
        <dbReference type="SAM" id="MobiDB-lite"/>
    </source>
</evidence>
<dbReference type="OrthoDB" id="3541354at2"/>